<organism evidence="1 2">
    <name type="scientific">Cronartium quercuum f. sp. fusiforme G11</name>
    <dbReference type="NCBI Taxonomy" id="708437"/>
    <lineage>
        <taxon>Eukaryota</taxon>
        <taxon>Fungi</taxon>
        <taxon>Dikarya</taxon>
        <taxon>Basidiomycota</taxon>
        <taxon>Pucciniomycotina</taxon>
        <taxon>Pucciniomycetes</taxon>
        <taxon>Pucciniales</taxon>
        <taxon>Coleosporiaceae</taxon>
        <taxon>Cronartium</taxon>
    </lineage>
</organism>
<dbReference type="EMBL" id="MU167293">
    <property type="protein sequence ID" value="KAG0144568.1"/>
    <property type="molecule type" value="Genomic_DNA"/>
</dbReference>
<reference evidence="1" key="1">
    <citation type="submission" date="2013-11" db="EMBL/GenBank/DDBJ databases">
        <title>Genome sequence of the fusiform rust pathogen reveals effectors for host alternation and coevolution with pine.</title>
        <authorList>
            <consortium name="DOE Joint Genome Institute"/>
            <person name="Smith K."/>
            <person name="Pendleton A."/>
            <person name="Kubisiak T."/>
            <person name="Anderson C."/>
            <person name="Salamov A."/>
            <person name="Aerts A."/>
            <person name="Riley R."/>
            <person name="Clum A."/>
            <person name="Lindquist E."/>
            <person name="Ence D."/>
            <person name="Campbell M."/>
            <person name="Kronenberg Z."/>
            <person name="Feau N."/>
            <person name="Dhillon B."/>
            <person name="Hamelin R."/>
            <person name="Burleigh J."/>
            <person name="Smith J."/>
            <person name="Yandell M."/>
            <person name="Nelson C."/>
            <person name="Grigoriev I."/>
            <person name="Davis J."/>
        </authorList>
    </citation>
    <scope>NUCLEOTIDE SEQUENCE</scope>
    <source>
        <strain evidence="1">G11</strain>
    </source>
</reference>
<gene>
    <name evidence="1" type="ORF">CROQUDRAFT_9863</name>
</gene>
<sequence length="93" mass="10620">PFTPNEAPKPYWLRNDPNPPKVYMTMSKFKKEVLGDLSRSKSIGIVTVTKIKRALEVINLEDGPLRKQIEQAISNEPENGHVCVAGNWWNQFI</sequence>
<dbReference type="AlphaFoldDB" id="A0A9P6NEN9"/>
<dbReference type="Proteomes" id="UP000886653">
    <property type="component" value="Unassembled WGS sequence"/>
</dbReference>
<evidence type="ECO:0000313" key="2">
    <source>
        <dbReference type="Proteomes" id="UP000886653"/>
    </source>
</evidence>
<protein>
    <submittedName>
        <fullName evidence="1">Uncharacterized protein</fullName>
    </submittedName>
</protein>
<keyword evidence="2" id="KW-1185">Reference proteome</keyword>
<proteinExistence type="predicted"/>
<evidence type="ECO:0000313" key="1">
    <source>
        <dbReference type="EMBL" id="KAG0144568.1"/>
    </source>
</evidence>
<name>A0A9P6NEN9_9BASI</name>
<accession>A0A9P6NEN9</accession>
<dbReference type="OrthoDB" id="2505985at2759"/>
<comment type="caution">
    <text evidence="1">The sequence shown here is derived from an EMBL/GenBank/DDBJ whole genome shotgun (WGS) entry which is preliminary data.</text>
</comment>
<feature type="non-terminal residue" evidence="1">
    <location>
        <position position="1"/>
    </location>
</feature>
<feature type="non-terminal residue" evidence="1">
    <location>
        <position position="93"/>
    </location>
</feature>